<dbReference type="Proteomes" id="UP000051576">
    <property type="component" value="Unassembled WGS sequence"/>
</dbReference>
<dbReference type="PATRIC" id="fig|1133569.4.peg.1499"/>
<comment type="caution">
    <text evidence="2">The sequence shown here is derived from an EMBL/GenBank/DDBJ whole genome shotgun (WGS) entry which is preliminary data.</text>
</comment>
<proteinExistence type="predicted"/>
<dbReference type="GO" id="GO:0016740">
    <property type="term" value="F:transferase activity"/>
    <property type="evidence" value="ECO:0007669"/>
    <property type="project" value="UniProtKB-KW"/>
</dbReference>
<dbReference type="InterPro" id="IPR025536">
    <property type="entry name" value="DUF4422"/>
</dbReference>
<sequence length="274" mass="33078">MKAGFFVETEIYVVSHKRILLPNNDLYYPIQVGPKNERFPGFLQDDQGQNIANKNLHYCELTAQYWAWKNRQAQIQGIVHYRRFFANHFGKNKVIKNQSFDQIITNHFINQLLTNHQMILPPTSHFFERNLWAHYRFQHQLVGLSTTKRIIQQEFPTYWPAFEQVMFHQRQAHMYNMLITYHKIFNNYSRWLFSVLEKVEKQVDISNFSAYEQRIFGFLSEFLLNVWIKRNQIDFVEVPLILTEPRNYLTEACQFVARKCKLSSNNIKQRFVHF</sequence>
<dbReference type="Pfam" id="PF14393">
    <property type="entry name" value="DUF4422"/>
    <property type="match status" value="1"/>
</dbReference>
<dbReference type="eggNOG" id="COG1442">
    <property type="taxonomic scope" value="Bacteria"/>
</dbReference>
<accession>A0A0R2CNW8</accession>
<evidence type="ECO:0000313" key="3">
    <source>
        <dbReference type="Proteomes" id="UP000051576"/>
    </source>
</evidence>
<dbReference type="EMBL" id="AYYX01000004">
    <property type="protein sequence ID" value="KRM89507.1"/>
    <property type="molecule type" value="Genomic_DNA"/>
</dbReference>
<feature type="domain" description="DUF4422" evidence="1">
    <location>
        <begin position="11"/>
        <end position="231"/>
    </location>
</feature>
<name>A0A0R2CNW8_9LACO</name>
<evidence type="ECO:0000259" key="1">
    <source>
        <dbReference type="Pfam" id="PF14393"/>
    </source>
</evidence>
<reference evidence="2 3" key="1">
    <citation type="journal article" date="2015" name="Genome Announc.">
        <title>Expanding the biotechnology potential of lactobacilli through comparative genomics of 213 strains and associated genera.</title>
        <authorList>
            <person name="Sun Z."/>
            <person name="Harris H.M."/>
            <person name="McCann A."/>
            <person name="Guo C."/>
            <person name="Argimon S."/>
            <person name="Zhang W."/>
            <person name="Yang X."/>
            <person name="Jeffery I.B."/>
            <person name="Cooney J.C."/>
            <person name="Kagawa T.F."/>
            <person name="Liu W."/>
            <person name="Song Y."/>
            <person name="Salvetti E."/>
            <person name="Wrobel A."/>
            <person name="Rasinkangas P."/>
            <person name="Parkhill J."/>
            <person name="Rea M.C."/>
            <person name="O'Sullivan O."/>
            <person name="Ritari J."/>
            <person name="Douillard F.P."/>
            <person name="Paul Ross R."/>
            <person name="Yang R."/>
            <person name="Briner A.E."/>
            <person name="Felis G.E."/>
            <person name="de Vos W.M."/>
            <person name="Barrangou R."/>
            <person name="Klaenhammer T.R."/>
            <person name="Caufield P.W."/>
            <person name="Cui Y."/>
            <person name="Zhang H."/>
            <person name="O'Toole P.W."/>
        </authorList>
    </citation>
    <scope>NUCLEOTIDE SEQUENCE [LARGE SCALE GENOMIC DNA]</scope>
    <source>
        <strain evidence="2 3">DSM 20605</strain>
    </source>
</reference>
<protein>
    <submittedName>
        <fullName evidence="2">Lipopolysaccharide biosynthesis glycosyltransferase</fullName>
    </submittedName>
</protein>
<gene>
    <name evidence="2" type="ORF">FD21_GL001363</name>
</gene>
<dbReference type="AlphaFoldDB" id="A0A0R2CNW8"/>
<evidence type="ECO:0000313" key="2">
    <source>
        <dbReference type="EMBL" id="KRM89507.1"/>
    </source>
</evidence>
<organism evidence="2 3">
    <name type="scientific">Liquorilactobacillus vini DSM 20605</name>
    <dbReference type="NCBI Taxonomy" id="1133569"/>
    <lineage>
        <taxon>Bacteria</taxon>
        <taxon>Bacillati</taxon>
        <taxon>Bacillota</taxon>
        <taxon>Bacilli</taxon>
        <taxon>Lactobacillales</taxon>
        <taxon>Lactobacillaceae</taxon>
        <taxon>Liquorilactobacillus</taxon>
    </lineage>
</organism>
<keyword evidence="2" id="KW-0808">Transferase</keyword>
<keyword evidence="3" id="KW-1185">Reference proteome</keyword>
<dbReference type="STRING" id="1133569.FD21_GL001363"/>